<proteinExistence type="predicted"/>
<protein>
    <submittedName>
        <fullName evidence="1">Uncharacterized protein</fullName>
    </submittedName>
</protein>
<sequence>MDPKIFTNADVRGLSAFSSCRLKSPYNTTSSKLIATVSERGILPSHEQS</sequence>
<evidence type="ECO:0000313" key="1">
    <source>
        <dbReference type="EMBL" id="JAH92328.1"/>
    </source>
</evidence>
<reference evidence="1" key="2">
    <citation type="journal article" date="2015" name="Fish Shellfish Immunol.">
        <title>Early steps in the European eel (Anguilla anguilla)-Vibrio vulnificus interaction in the gills: Role of the RtxA13 toxin.</title>
        <authorList>
            <person name="Callol A."/>
            <person name="Pajuelo D."/>
            <person name="Ebbesson L."/>
            <person name="Teles M."/>
            <person name="MacKenzie S."/>
            <person name="Amaro C."/>
        </authorList>
    </citation>
    <scope>NUCLEOTIDE SEQUENCE</scope>
</reference>
<dbReference type="AlphaFoldDB" id="A0A0E9WS88"/>
<organism evidence="1">
    <name type="scientific">Anguilla anguilla</name>
    <name type="common">European freshwater eel</name>
    <name type="synonym">Muraena anguilla</name>
    <dbReference type="NCBI Taxonomy" id="7936"/>
    <lineage>
        <taxon>Eukaryota</taxon>
        <taxon>Metazoa</taxon>
        <taxon>Chordata</taxon>
        <taxon>Craniata</taxon>
        <taxon>Vertebrata</taxon>
        <taxon>Euteleostomi</taxon>
        <taxon>Actinopterygii</taxon>
        <taxon>Neopterygii</taxon>
        <taxon>Teleostei</taxon>
        <taxon>Anguilliformes</taxon>
        <taxon>Anguillidae</taxon>
        <taxon>Anguilla</taxon>
    </lineage>
</organism>
<name>A0A0E9WS88_ANGAN</name>
<reference evidence="1" key="1">
    <citation type="submission" date="2014-11" db="EMBL/GenBank/DDBJ databases">
        <authorList>
            <person name="Amaro Gonzalez C."/>
        </authorList>
    </citation>
    <scope>NUCLEOTIDE SEQUENCE</scope>
</reference>
<accession>A0A0E9WS88</accession>
<dbReference type="EMBL" id="GBXM01016249">
    <property type="protein sequence ID" value="JAH92328.1"/>
    <property type="molecule type" value="Transcribed_RNA"/>
</dbReference>